<name>A0AAX3HXU7_BACTI</name>
<dbReference type="EMBL" id="CAAKHA010000028">
    <property type="protein sequence ID" value="VIJ07755.1"/>
    <property type="molecule type" value="Genomic_DNA"/>
</dbReference>
<gene>
    <name evidence="1" type="ORF">BTAR23_AR23_05854</name>
</gene>
<sequence>MIQKLIETEEFILLNLNKTNFEYFIQNSTLTKVDVIDAED</sequence>
<dbReference type="Proteomes" id="UP000508034">
    <property type="component" value="Unassembled WGS sequence"/>
</dbReference>
<comment type="caution">
    <text evidence="1">The sequence shown here is derived from an EMBL/GenBank/DDBJ whole genome shotgun (WGS) entry which is preliminary data.</text>
</comment>
<evidence type="ECO:0000313" key="1">
    <source>
        <dbReference type="EMBL" id="VIJ07755.1"/>
    </source>
</evidence>
<accession>A0AAX3HXU7</accession>
<organism evidence="1 2">
    <name type="scientific">Bacillus thuringiensis subsp. israelensis</name>
    <dbReference type="NCBI Taxonomy" id="1430"/>
    <lineage>
        <taxon>Bacteria</taxon>
        <taxon>Bacillati</taxon>
        <taxon>Bacillota</taxon>
        <taxon>Bacilli</taxon>
        <taxon>Bacillales</taxon>
        <taxon>Bacillaceae</taxon>
        <taxon>Bacillus</taxon>
        <taxon>Bacillus cereus group</taxon>
    </lineage>
</organism>
<proteinExistence type="predicted"/>
<evidence type="ECO:0000313" key="2">
    <source>
        <dbReference type="Proteomes" id="UP000508034"/>
    </source>
</evidence>
<reference evidence="1 2" key="1">
    <citation type="submission" date="2019-04" db="EMBL/GenBank/DDBJ databases">
        <authorList>
            <person name="Patino-Navarrete R."/>
            <person name="Patino Navarrete R."/>
        </authorList>
    </citation>
    <scope>NUCLEOTIDE SEQUENCE [LARGE SCALE GENOMIC DNA]</scope>
    <source>
        <strain evidence="1">Bacillus thuringiensis strain AR23</strain>
    </source>
</reference>
<dbReference type="AlphaFoldDB" id="A0AAX3HXU7"/>
<protein>
    <submittedName>
        <fullName evidence="1">Uncharacterized protein</fullName>
    </submittedName>
</protein>